<keyword evidence="3" id="KW-1185">Reference proteome</keyword>
<evidence type="ECO:0000313" key="3">
    <source>
        <dbReference type="Proteomes" id="UP001642409"/>
    </source>
</evidence>
<reference evidence="2 3" key="2">
    <citation type="submission" date="2024-07" db="EMBL/GenBank/DDBJ databases">
        <authorList>
            <person name="Akdeniz Z."/>
        </authorList>
    </citation>
    <scope>NUCLEOTIDE SEQUENCE [LARGE SCALE GENOMIC DNA]</scope>
</reference>
<sequence>MDLYEAKRMITNLQDYIDILKETKRSGRGGSDIGVSKEFQENTINVLTNVVSSFSQFQDDAIQLIQTLTQKVSMLEQLQNLSAVGQITQQQQINNKDAIIIDMPIKQKPKK</sequence>
<gene>
    <name evidence="2" type="ORF">HINF_LOCUS40162</name>
    <name evidence="1" type="ORF">HINF_LOCUS43714</name>
</gene>
<reference evidence="1" key="1">
    <citation type="submission" date="2023-06" db="EMBL/GenBank/DDBJ databases">
        <authorList>
            <person name="Kurt Z."/>
        </authorList>
    </citation>
    <scope>NUCLEOTIDE SEQUENCE</scope>
</reference>
<dbReference type="EMBL" id="CATOUU010000869">
    <property type="protein sequence ID" value="CAI9956069.1"/>
    <property type="molecule type" value="Genomic_DNA"/>
</dbReference>
<evidence type="ECO:0000313" key="2">
    <source>
        <dbReference type="EMBL" id="CAL6043617.1"/>
    </source>
</evidence>
<comment type="caution">
    <text evidence="1">The sequence shown here is derived from an EMBL/GenBank/DDBJ whole genome shotgun (WGS) entry which is preliminary data.</text>
</comment>
<name>A0AA86QBE1_9EUKA</name>
<dbReference type="EMBL" id="CAXDID020000157">
    <property type="protein sequence ID" value="CAL6043617.1"/>
    <property type="molecule type" value="Genomic_DNA"/>
</dbReference>
<accession>A0AA86QBE1</accession>
<proteinExistence type="predicted"/>
<protein>
    <submittedName>
        <fullName evidence="2">Hypothetical_protein</fullName>
    </submittedName>
</protein>
<dbReference type="AlphaFoldDB" id="A0AA86QBE1"/>
<dbReference type="Proteomes" id="UP001642409">
    <property type="component" value="Unassembled WGS sequence"/>
</dbReference>
<organism evidence="1">
    <name type="scientific">Hexamita inflata</name>
    <dbReference type="NCBI Taxonomy" id="28002"/>
    <lineage>
        <taxon>Eukaryota</taxon>
        <taxon>Metamonada</taxon>
        <taxon>Diplomonadida</taxon>
        <taxon>Hexamitidae</taxon>
        <taxon>Hexamitinae</taxon>
        <taxon>Hexamita</taxon>
    </lineage>
</organism>
<evidence type="ECO:0000313" key="1">
    <source>
        <dbReference type="EMBL" id="CAI9956069.1"/>
    </source>
</evidence>